<dbReference type="SFLD" id="SFLDG01070">
    <property type="entry name" value="PLP-dependent"/>
    <property type="match status" value="1"/>
</dbReference>
<evidence type="ECO:0000256" key="2">
    <source>
        <dbReference type="ARBA" id="ARBA00001966"/>
    </source>
</evidence>
<keyword evidence="8" id="KW-0408">Iron</keyword>
<evidence type="ECO:0000256" key="4">
    <source>
        <dbReference type="ARBA" id="ARBA00022485"/>
    </source>
</evidence>
<evidence type="ECO:0000313" key="12">
    <source>
        <dbReference type="Proteomes" id="UP001148313"/>
    </source>
</evidence>
<organism evidence="11 12">
    <name type="scientific">Hoeflea poritis</name>
    <dbReference type="NCBI Taxonomy" id="2993659"/>
    <lineage>
        <taxon>Bacteria</taxon>
        <taxon>Pseudomonadati</taxon>
        <taxon>Pseudomonadota</taxon>
        <taxon>Alphaproteobacteria</taxon>
        <taxon>Hyphomicrobiales</taxon>
        <taxon>Rhizobiaceae</taxon>
        <taxon>Hoeflea</taxon>
    </lineage>
</organism>
<proteinExistence type="inferred from homology"/>
<accession>A0ABT4VVN0</accession>
<dbReference type="InterPro" id="IPR058240">
    <property type="entry name" value="rSAM_sf"/>
</dbReference>
<dbReference type="InterPro" id="IPR013785">
    <property type="entry name" value="Aldolase_TIM"/>
</dbReference>
<sequence>MTILARYVPSAREQGFLDQVQNARYNREIITGIKKFLSGDVPDDMKSFYSRSELDALAALEDSDRDVQKRMPVKITRHYFEQARNSLPMQVLIKASPKETVDLDGAEDPGKQMDYSPVEGLIHKYELGLIYVASTCSAHCRFCYREELIAKKEVTRPDGTVAPKGLAQIGELIPYIREHNRLVAENGGRHPETGREKLREILMSGGDPMVLGNRNIAAWLAALAEAGIESIRIGTKELAFFPDRFDDAFLDMLDRFHETYPETNLRIMVHFNHPDEFLKKAANGTYIENENGSLQWLDNTRRAVRRLRQRNWINVDNQAPIIKGINNDPDALRIMQRELKRNGVENHYFFCGRDIVGHKAFNVPIEEAWAILNESQKGLSGVEAHARLSITHYKGKTEVAAVTNEPIPGLPGAENGVLIFKLLRSAADAPDRCKVTIVGRNPEAIWFSGYVDRVLFDEAELYSMYGIGLKGLDRAA</sequence>
<comment type="cofactor">
    <cofactor evidence="1">
        <name>pyridoxal 5'-phosphate</name>
        <dbReference type="ChEBI" id="CHEBI:597326"/>
    </cofactor>
</comment>
<gene>
    <name evidence="11" type="ORF">OOZ53_25630</name>
</gene>
<keyword evidence="6" id="KW-0479">Metal-binding</keyword>
<comment type="caution">
    <text evidence="11">The sequence shown here is derived from an EMBL/GenBank/DDBJ whole genome shotgun (WGS) entry which is preliminary data.</text>
</comment>
<protein>
    <recommendedName>
        <fullName evidence="10">Radical SAM core domain-containing protein</fullName>
    </recommendedName>
</protein>
<keyword evidence="5" id="KW-0949">S-adenosyl-L-methionine</keyword>
<dbReference type="RefSeq" id="WP_271092635.1">
    <property type="nucleotide sequence ID" value="NZ_JAPJZH010000031.1"/>
</dbReference>
<keyword evidence="12" id="KW-1185">Reference proteome</keyword>
<comment type="similarity">
    <text evidence="3">Belongs to the radical SAM superfamily. KamA family.</text>
</comment>
<evidence type="ECO:0000256" key="1">
    <source>
        <dbReference type="ARBA" id="ARBA00001933"/>
    </source>
</evidence>
<dbReference type="Proteomes" id="UP001148313">
    <property type="component" value="Unassembled WGS sequence"/>
</dbReference>
<evidence type="ECO:0000256" key="6">
    <source>
        <dbReference type="ARBA" id="ARBA00022723"/>
    </source>
</evidence>
<keyword evidence="7" id="KW-0663">Pyridoxal phosphate</keyword>
<evidence type="ECO:0000256" key="7">
    <source>
        <dbReference type="ARBA" id="ARBA00022898"/>
    </source>
</evidence>
<dbReference type="PANTHER" id="PTHR30538:SF0">
    <property type="entry name" value="L-LYSINE 2,3-AMINOMUTASE AQ_1632-RELATED"/>
    <property type="match status" value="1"/>
</dbReference>
<dbReference type="PANTHER" id="PTHR30538">
    <property type="entry name" value="LYSINE 2,3-AMINOMUTASE-RELATED"/>
    <property type="match status" value="1"/>
</dbReference>
<dbReference type="InterPro" id="IPR003739">
    <property type="entry name" value="Lys_aminomutase/Glu_NH3_mut"/>
</dbReference>
<dbReference type="PROSITE" id="PS51918">
    <property type="entry name" value="RADICAL_SAM"/>
    <property type="match status" value="1"/>
</dbReference>
<evidence type="ECO:0000313" key="11">
    <source>
        <dbReference type="EMBL" id="MDA4848759.1"/>
    </source>
</evidence>
<reference evidence="11" key="1">
    <citation type="submission" date="2022-11" db="EMBL/GenBank/DDBJ databases">
        <title>Hoeflea poritis sp. nov., isolated from scleractinian coral Porites lutea.</title>
        <authorList>
            <person name="Zhang G."/>
            <person name="Wei Q."/>
            <person name="Cai L."/>
        </authorList>
    </citation>
    <scope>NUCLEOTIDE SEQUENCE</scope>
    <source>
        <strain evidence="11">E7-10</strain>
    </source>
</reference>
<dbReference type="Gene3D" id="3.20.20.70">
    <property type="entry name" value="Aldolase class I"/>
    <property type="match status" value="1"/>
</dbReference>
<dbReference type="InterPro" id="IPR007197">
    <property type="entry name" value="rSAM"/>
</dbReference>
<feature type="domain" description="Radical SAM core" evidence="10">
    <location>
        <begin position="122"/>
        <end position="391"/>
    </location>
</feature>
<evidence type="ECO:0000259" key="10">
    <source>
        <dbReference type="PROSITE" id="PS51918"/>
    </source>
</evidence>
<evidence type="ECO:0000256" key="3">
    <source>
        <dbReference type="ARBA" id="ARBA00008703"/>
    </source>
</evidence>
<name>A0ABT4VVN0_9HYPH</name>
<evidence type="ECO:0000256" key="5">
    <source>
        <dbReference type="ARBA" id="ARBA00022691"/>
    </source>
</evidence>
<dbReference type="SUPFAM" id="SSF102114">
    <property type="entry name" value="Radical SAM enzymes"/>
    <property type="match status" value="1"/>
</dbReference>
<keyword evidence="4" id="KW-0004">4Fe-4S</keyword>
<evidence type="ECO:0000256" key="8">
    <source>
        <dbReference type="ARBA" id="ARBA00023004"/>
    </source>
</evidence>
<dbReference type="SFLD" id="SFLDS00029">
    <property type="entry name" value="Radical_SAM"/>
    <property type="match status" value="1"/>
</dbReference>
<comment type="cofactor">
    <cofactor evidence="2">
        <name>[4Fe-4S] cluster</name>
        <dbReference type="ChEBI" id="CHEBI:49883"/>
    </cofactor>
</comment>
<keyword evidence="9" id="KW-0411">Iron-sulfur</keyword>
<evidence type="ECO:0000256" key="9">
    <source>
        <dbReference type="ARBA" id="ARBA00023014"/>
    </source>
</evidence>
<dbReference type="EMBL" id="JAPJZH010000031">
    <property type="protein sequence ID" value="MDA4848759.1"/>
    <property type="molecule type" value="Genomic_DNA"/>
</dbReference>